<dbReference type="Proteomes" id="UP001152747">
    <property type="component" value="Unassembled WGS sequence"/>
</dbReference>
<reference evidence="1" key="1">
    <citation type="submission" date="2022-11" db="EMBL/GenBank/DDBJ databases">
        <authorList>
            <person name="Kikuchi T."/>
        </authorList>
    </citation>
    <scope>NUCLEOTIDE SEQUENCE</scope>
    <source>
        <strain evidence="1">PS1010</strain>
    </source>
</reference>
<gene>
    <name evidence="1" type="ORF">CAMP_LOCUS5471</name>
</gene>
<keyword evidence="2" id="KW-1185">Reference proteome</keyword>
<sequence>MQDSHQIHNCHFLMLSKKKMFRLERTLKEINNFSRKGPVKDNRHRMQGSHQMHNCHFLMLSKMKMFRLDRTFKDINNFSRKGPVKTIFDQIVRLGYLIF</sequence>
<evidence type="ECO:0000313" key="1">
    <source>
        <dbReference type="EMBL" id="CAI5442834.1"/>
    </source>
</evidence>
<comment type="caution">
    <text evidence="1">The sequence shown here is derived from an EMBL/GenBank/DDBJ whole genome shotgun (WGS) entry which is preliminary data.</text>
</comment>
<evidence type="ECO:0000313" key="2">
    <source>
        <dbReference type="Proteomes" id="UP001152747"/>
    </source>
</evidence>
<proteinExistence type="predicted"/>
<organism evidence="1 2">
    <name type="scientific">Caenorhabditis angaria</name>
    <dbReference type="NCBI Taxonomy" id="860376"/>
    <lineage>
        <taxon>Eukaryota</taxon>
        <taxon>Metazoa</taxon>
        <taxon>Ecdysozoa</taxon>
        <taxon>Nematoda</taxon>
        <taxon>Chromadorea</taxon>
        <taxon>Rhabditida</taxon>
        <taxon>Rhabditina</taxon>
        <taxon>Rhabditomorpha</taxon>
        <taxon>Rhabditoidea</taxon>
        <taxon>Rhabditidae</taxon>
        <taxon>Peloderinae</taxon>
        <taxon>Caenorhabditis</taxon>
    </lineage>
</organism>
<protein>
    <submittedName>
        <fullName evidence="1">Uncharacterized protein</fullName>
    </submittedName>
</protein>
<dbReference type="AlphaFoldDB" id="A0A9P1ICS5"/>
<dbReference type="EMBL" id="CANHGI010000002">
    <property type="protein sequence ID" value="CAI5442834.1"/>
    <property type="molecule type" value="Genomic_DNA"/>
</dbReference>
<accession>A0A9P1ICS5</accession>
<name>A0A9P1ICS5_9PELO</name>